<organism evidence="6 7">
    <name type="scientific">Streptomyces javensis</name>
    <dbReference type="NCBI Taxonomy" id="114698"/>
    <lineage>
        <taxon>Bacteria</taxon>
        <taxon>Bacillati</taxon>
        <taxon>Actinomycetota</taxon>
        <taxon>Actinomycetes</taxon>
        <taxon>Kitasatosporales</taxon>
        <taxon>Streptomycetaceae</taxon>
        <taxon>Streptomyces</taxon>
        <taxon>Streptomyces violaceusniger group</taxon>
    </lineage>
</organism>
<dbReference type="InterPro" id="IPR043502">
    <property type="entry name" value="DNA/RNA_pol_sf"/>
</dbReference>
<protein>
    <recommendedName>
        <fullName evidence="5">UmuC domain-containing protein</fullName>
    </recommendedName>
</protein>
<dbReference type="InterPro" id="IPR043128">
    <property type="entry name" value="Rev_trsase/Diguanyl_cyclase"/>
</dbReference>
<name>A0ABS0RBI3_9ACTN</name>
<comment type="similarity">
    <text evidence="1">Belongs to the DNA polymerase type-Y family.</text>
</comment>
<feature type="region of interest" description="Disordered" evidence="4">
    <location>
        <begin position="195"/>
        <end position="215"/>
    </location>
</feature>
<dbReference type="Pfam" id="PF11798">
    <property type="entry name" value="IMS_HHH"/>
    <property type="match status" value="1"/>
</dbReference>
<evidence type="ECO:0000256" key="2">
    <source>
        <dbReference type="ARBA" id="ARBA00022763"/>
    </source>
</evidence>
<evidence type="ECO:0000256" key="3">
    <source>
        <dbReference type="ARBA" id="ARBA00025589"/>
    </source>
</evidence>
<dbReference type="Proteomes" id="UP000638849">
    <property type="component" value="Unassembled WGS sequence"/>
</dbReference>
<dbReference type="Pfam" id="PF11799">
    <property type="entry name" value="IMS_C"/>
    <property type="match status" value="1"/>
</dbReference>
<comment type="caution">
    <text evidence="6">The sequence shown here is derived from an EMBL/GenBank/DDBJ whole genome shotgun (WGS) entry which is preliminary data.</text>
</comment>
<dbReference type="InterPro" id="IPR017961">
    <property type="entry name" value="DNA_pol_Y-fam_little_finger"/>
</dbReference>
<evidence type="ECO:0000313" key="6">
    <source>
        <dbReference type="EMBL" id="MBI0314756.1"/>
    </source>
</evidence>
<sequence length="364" mass="39709">MRRKVTRGSGLPLRLEQRFDTFERVTTSAPDPQEAARRAHVLHLRVPPGTAEHAYRAVLTVLERISPVVQAIPPGAALVDVAGVLRLYRRTPLELAHIVRVRALAHTGVDVHLGVAPNWALAATASARPLRDGIRLVLDDPVAIASFLHPLPIDALHGVGPRQAETLRGLGVHTIGALASIPTVTAQRILGGRAGRALQQRARGKDPRRVTPTALPRSTTEVRHFDYDELDGPRVRAAILDAVVTISARLRERQQAAASLQLQLRMADGSLLARARKLTATAHSADLRDHAYRIIDAMGLQRARIRAVTVRADQLVDADRVAEQISLDRTEENVRRIETAIDRANRRFGAGAVRPATLAGRRTA</sequence>
<reference evidence="6 7" key="1">
    <citation type="submission" date="2020-12" db="EMBL/GenBank/DDBJ databases">
        <authorList>
            <person name="Kusuma A.B."/>
            <person name="Nouioui I."/>
            <person name="Goodfellow M."/>
        </authorList>
    </citation>
    <scope>NUCLEOTIDE SEQUENCE [LARGE SCALE GENOMIC DNA]</scope>
    <source>
        <strain evidence="6 7">DSM 41764</strain>
    </source>
</reference>
<dbReference type="Gene3D" id="1.10.150.20">
    <property type="entry name" value="5' to 3' exonuclease, C-terminal subdomain"/>
    <property type="match status" value="1"/>
</dbReference>
<evidence type="ECO:0000256" key="4">
    <source>
        <dbReference type="SAM" id="MobiDB-lite"/>
    </source>
</evidence>
<evidence type="ECO:0000259" key="5">
    <source>
        <dbReference type="PROSITE" id="PS50173"/>
    </source>
</evidence>
<dbReference type="Gene3D" id="3.30.1490.100">
    <property type="entry name" value="DNA polymerase, Y-family, little finger domain"/>
    <property type="match status" value="1"/>
</dbReference>
<feature type="domain" description="UmuC" evidence="5">
    <location>
        <begin position="56"/>
        <end position="160"/>
    </location>
</feature>
<dbReference type="InterPro" id="IPR024728">
    <property type="entry name" value="PolY_HhH_motif"/>
</dbReference>
<dbReference type="InterPro" id="IPR050356">
    <property type="entry name" value="SulA_CellDiv_inhibitor"/>
</dbReference>
<proteinExistence type="inferred from homology"/>
<gene>
    <name evidence="6" type="ORF">JBF12_17510</name>
</gene>
<dbReference type="PROSITE" id="PS50173">
    <property type="entry name" value="UMUC"/>
    <property type="match status" value="1"/>
</dbReference>
<dbReference type="InterPro" id="IPR036775">
    <property type="entry name" value="DNA_pol_Y-fam_lit_finger_sf"/>
</dbReference>
<accession>A0ABS0RBI3</accession>
<dbReference type="InterPro" id="IPR001126">
    <property type="entry name" value="UmuC"/>
</dbReference>
<dbReference type="PANTHER" id="PTHR35369">
    <property type="entry name" value="BLR3025 PROTEIN-RELATED"/>
    <property type="match status" value="1"/>
</dbReference>
<dbReference type="Gene3D" id="3.30.70.270">
    <property type="match status" value="1"/>
</dbReference>
<dbReference type="EMBL" id="JAEEAQ010000146">
    <property type="protein sequence ID" value="MBI0314756.1"/>
    <property type="molecule type" value="Genomic_DNA"/>
</dbReference>
<dbReference type="PANTHER" id="PTHR35369:SF2">
    <property type="entry name" value="BLR3025 PROTEIN"/>
    <property type="match status" value="1"/>
</dbReference>
<dbReference type="SUPFAM" id="SSF100879">
    <property type="entry name" value="Lesion bypass DNA polymerase (Y-family), little finger domain"/>
    <property type="match status" value="1"/>
</dbReference>
<keyword evidence="2" id="KW-0227">DNA damage</keyword>
<keyword evidence="7" id="KW-1185">Reference proteome</keyword>
<evidence type="ECO:0000256" key="1">
    <source>
        <dbReference type="ARBA" id="ARBA00010945"/>
    </source>
</evidence>
<dbReference type="SUPFAM" id="SSF56672">
    <property type="entry name" value="DNA/RNA polymerases"/>
    <property type="match status" value="1"/>
</dbReference>
<comment type="function">
    <text evidence="3">Poorly processive, error-prone DNA polymerase involved in untargeted mutagenesis. Copies undamaged DNA at stalled replication forks, which arise in vivo from mismatched or misaligned primer ends. These misaligned primers can be extended by PolIV. Exhibits no 3'-5' exonuclease (proofreading) activity. May be involved in translesional synthesis, in conjunction with the beta clamp from PolIII.</text>
</comment>
<evidence type="ECO:0000313" key="7">
    <source>
        <dbReference type="Proteomes" id="UP000638849"/>
    </source>
</evidence>